<feature type="domain" description="EngA-type G" evidence="12">
    <location>
        <begin position="3"/>
        <end position="167"/>
    </location>
</feature>
<evidence type="ECO:0000256" key="5">
    <source>
        <dbReference type="ARBA" id="ARBA00022741"/>
    </source>
</evidence>
<comment type="subunit">
    <text evidence="8">Associates with the 50S ribosomal subunit.</text>
</comment>
<keyword evidence="5 8" id="KW-0547">Nucleotide-binding</keyword>
<evidence type="ECO:0000256" key="1">
    <source>
        <dbReference type="ARBA" id="ARBA00008279"/>
    </source>
</evidence>
<feature type="domain" description="EngA-type G" evidence="12">
    <location>
        <begin position="197"/>
        <end position="390"/>
    </location>
</feature>
<feature type="compositionally biased region" description="Acidic residues" evidence="11">
    <location>
        <begin position="170"/>
        <end position="190"/>
    </location>
</feature>
<dbReference type="InterPro" id="IPR032859">
    <property type="entry name" value="KH_dom-like"/>
</dbReference>
<sequence length="485" mass="52612">MPFTVAIIGRPNVGKSTLFNRLVGKKLALVDDQPGVTRDRRAGEARLGDLSFTIIDTAGLEEGGVQTLSGRMRAQTEAAIQDADAIFFMIDARVGVTPEDSHFASLVRRAGKPLILLANKAEGKTGEAGAYDAFTLGLGDPVPLSAEHGDGFAELYAALLEALPEATALSEDEEDARPELALADDEDGSELDPTKPLRIAIVGRPNAGKSTLINRLLGEERLLTGPEAGVTRDSIGVEHFWRKGERDDSRKRSADAGASDTRALKVFDTAGLRKRAKVDGKLEKLAAADALRAVKFAEVVVVLLDAAIPFEKQDLTITDLVAREGRALVIGLNKWDMIADKGAKLVELREEADRLLPQVRGAAVVPVSGATGQGVDALIEAAIKAHEIWNKRISTARLNRWLEGALEQNPPPAVAGRRIKIRYMTQPKARPPHFVIFGNQLDELPESYQRYLINGLRKTFDLPGTPIRVTLKQGDNPYAGQKRRR</sequence>
<feature type="binding site" evidence="8">
    <location>
        <begin position="119"/>
        <end position="122"/>
    </location>
    <ligand>
        <name>GTP</name>
        <dbReference type="ChEBI" id="CHEBI:37565"/>
        <label>1</label>
    </ligand>
</feature>
<dbReference type="InterPro" id="IPR031166">
    <property type="entry name" value="G_ENGA"/>
</dbReference>
<dbReference type="PRINTS" id="PR00326">
    <property type="entry name" value="GTP1OBG"/>
</dbReference>
<dbReference type="PANTHER" id="PTHR43834:SF6">
    <property type="entry name" value="GTPASE DER"/>
    <property type="match status" value="1"/>
</dbReference>
<dbReference type="SUPFAM" id="SSF52540">
    <property type="entry name" value="P-loop containing nucleoside triphosphate hydrolases"/>
    <property type="match status" value="2"/>
</dbReference>
<dbReference type="CDD" id="cd01895">
    <property type="entry name" value="EngA2"/>
    <property type="match status" value="1"/>
</dbReference>
<evidence type="ECO:0000256" key="7">
    <source>
        <dbReference type="ARBA" id="ARBA00032345"/>
    </source>
</evidence>
<keyword evidence="6 8" id="KW-0342">GTP-binding</keyword>
<dbReference type="InterPro" id="IPR016484">
    <property type="entry name" value="GTPase_Der"/>
</dbReference>
<proteinExistence type="inferred from homology"/>
<dbReference type="Gene3D" id="3.40.50.300">
    <property type="entry name" value="P-loop containing nucleotide triphosphate hydrolases"/>
    <property type="match status" value="2"/>
</dbReference>
<comment type="function">
    <text evidence="8 10">GTPase that plays an essential role in the late steps of ribosome biogenesis.</text>
</comment>
<evidence type="ECO:0000256" key="8">
    <source>
        <dbReference type="HAMAP-Rule" id="MF_00195"/>
    </source>
</evidence>
<comment type="caution">
    <text evidence="13">The sequence shown here is derived from an EMBL/GenBank/DDBJ whole genome shotgun (WGS) entry which is preliminary data.</text>
</comment>
<evidence type="ECO:0000256" key="10">
    <source>
        <dbReference type="RuleBase" id="RU004481"/>
    </source>
</evidence>
<feature type="binding site" evidence="8">
    <location>
        <begin position="203"/>
        <end position="210"/>
    </location>
    <ligand>
        <name>GTP</name>
        <dbReference type="ChEBI" id="CHEBI:37565"/>
        <label>2</label>
    </ligand>
</feature>
<dbReference type="InterPro" id="IPR006073">
    <property type="entry name" value="GTP-bd"/>
</dbReference>
<dbReference type="InterPro" id="IPR005225">
    <property type="entry name" value="Small_GTP-bd"/>
</dbReference>
<evidence type="ECO:0000256" key="3">
    <source>
        <dbReference type="ARBA" id="ARBA00022517"/>
    </source>
</evidence>
<evidence type="ECO:0000256" key="9">
    <source>
        <dbReference type="PROSITE-ProRule" id="PRU01049"/>
    </source>
</evidence>
<evidence type="ECO:0000313" key="13">
    <source>
        <dbReference type="EMBL" id="MCI4683575.1"/>
    </source>
</evidence>
<feature type="binding site" evidence="8">
    <location>
        <begin position="56"/>
        <end position="60"/>
    </location>
    <ligand>
        <name>GTP</name>
        <dbReference type="ChEBI" id="CHEBI:37565"/>
        <label>1</label>
    </ligand>
</feature>
<evidence type="ECO:0000259" key="12">
    <source>
        <dbReference type="PROSITE" id="PS51712"/>
    </source>
</evidence>
<dbReference type="PIRSF" id="PIRSF006485">
    <property type="entry name" value="GTP-binding_EngA"/>
    <property type="match status" value="1"/>
</dbReference>
<dbReference type="NCBIfam" id="TIGR00231">
    <property type="entry name" value="small_GTP"/>
    <property type="match status" value="2"/>
</dbReference>
<keyword evidence="4 10" id="KW-0677">Repeat</keyword>
<dbReference type="NCBIfam" id="TIGR03594">
    <property type="entry name" value="GTPase_EngA"/>
    <property type="match status" value="1"/>
</dbReference>
<feature type="binding site" evidence="8">
    <location>
        <begin position="9"/>
        <end position="16"/>
    </location>
    <ligand>
        <name>GTP</name>
        <dbReference type="ChEBI" id="CHEBI:37565"/>
        <label>1</label>
    </ligand>
</feature>
<dbReference type="Proteomes" id="UP001139104">
    <property type="component" value="Unassembled WGS sequence"/>
</dbReference>
<dbReference type="InterPro" id="IPR027417">
    <property type="entry name" value="P-loop_NTPase"/>
</dbReference>
<gene>
    <name evidence="8 13" type="primary">der</name>
    <name evidence="13" type="ORF">K2U94_12495</name>
</gene>
<feature type="region of interest" description="Disordered" evidence="11">
    <location>
        <begin position="168"/>
        <end position="193"/>
    </location>
</feature>
<dbReference type="PANTHER" id="PTHR43834">
    <property type="entry name" value="GTPASE DER"/>
    <property type="match status" value="1"/>
</dbReference>
<evidence type="ECO:0000256" key="4">
    <source>
        <dbReference type="ARBA" id="ARBA00022737"/>
    </source>
</evidence>
<evidence type="ECO:0000256" key="6">
    <source>
        <dbReference type="ARBA" id="ARBA00023134"/>
    </source>
</evidence>
<evidence type="ECO:0000313" key="14">
    <source>
        <dbReference type="Proteomes" id="UP001139104"/>
    </source>
</evidence>
<dbReference type="HAMAP" id="MF_00195">
    <property type="entry name" value="GTPase_Der"/>
    <property type="match status" value="1"/>
</dbReference>
<dbReference type="CDD" id="cd01894">
    <property type="entry name" value="EngA1"/>
    <property type="match status" value="1"/>
</dbReference>
<evidence type="ECO:0000256" key="2">
    <source>
        <dbReference type="ARBA" id="ARBA00020953"/>
    </source>
</evidence>
<keyword evidence="3 8" id="KW-0690">Ribosome biogenesis</keyword>
<comment type="similarity">
    <text evidence="1 8 9 10">Belongs to the TRAFAC class TrmE-Era-EngA-EngB-Septin-like GTPase superfamily. EngA (Der) GTPase family.</text>
</comment>
<dbReference type="RefSeq" id="WP_243067520.1">
    <property type="nucleotide sequence ID" value="NZ_JAIVFK010000009.1"/>
</dbReference>
<dbReference type="PROSITE" id="PS51712">
    <property type="entry name" value="G_ENGA"/>
    <property type="match status" value="2"/>
</dbReference>
<dbReference type="EMBL" id="JAIVFP010000001">
    <property type="protein sequence ID" value="MCI4683575.1"/>
    <property type="molecule type" value="Genomic_DNA"/>
</dbReference>
<name>A0ABS9Z7D1_9HYPH</name>
<dbReference type="InterPro" id="IPR015946">
    <property type="entry name" value="KH_dom-like_a/b"/>
</dbReference>
<keyword evidence="14" id="KW-1185">Reference proteome</keyword>
<evidence type="ECO:0000256" key="11">
    <source>
        <dbReference type="SAM" id="MobiDB-lite"/>
    </source>
</evidence>
<organism evidence="13 14">
    <name type="scientific">Candidatus Rhodoblastus alkanivorans</name>
    <dbReference type="NCBI Taxonomy" id="2954117"/>
    <lineage>
        <taxon>Bacteria</taxon>
        <taxon>Pseudomonadati</taxon>
        <taxon>Pseudomonadota</taxon>
        <taxon>Alphaproteobacteria</taxon>
        <taxon>Hyphomicrobiales</taxon>
        <taxon>Rhodoblastaceae</taxon>
        <taxon>Rhodoblastus</taxon>
    </lineage>
</organism>
<dbReference type="Gene3D" id="3.30.300.20">
    <property type="match status" value="1"/>
</dbReference>
<accession>A0ABS9Z7D1</accession>
<dbReference type="Pfam" id="PF01926">
    <property type="entry name" value="MMR_HSR1"/>
    <property type="match status" value="2"/>
</dbReference>
<dbReference type="Pfam" id="PF14714">
    <property type="entry name" value="KH_dom-like"/>
    <property type="match status" value="1"/>
</dbReference>
<dbReference type="GO" id="GO:0016787">
    <property type="term" value="F:hydrolase activity"/>
    <property type="evidence" value="ECO:0007669"/>
    <property type="project" value="UniProtKB-KW"/>
</dbReference>
<feature type="binding site" evidence="8">
    <location>
        <begin position="268"/>
        <end position="272"/>
    </location>
    <ligand>
        <name>GTP</name>
        <dbReference type="ChEBI" id="CHEBI:37565"/>
        <label>2</label>
    </ligand>
</feature>
<protein>
    <recommendedName>
        <fullName evidence="2 8">GTPase Der</fullName>
    </recommendedName>
    <alternativeName>
        <fullName evidence="7 8">GTP-binding protein EngA</fullName>
    </alternativeName>
</protein>
<feature type="binding site" evidence="8">
    <location>
        <begin position="333"/>
        <end position="336"/>
    </location>
    <ligand>
        <name>GTP</name>
        <dbReference type="ChEBI" id="CHEBI:37565"/>
        <label>2</label>
    </ligand>
</feature>
<keyword evidence="13" id="KW-0378">Hydrolase</keyword>
<reference evidence="13" key="1">
    <citation type="journal article" date="2022" name="ISME J.">
        <title>Identification of active gaseous-alkane degraders at natural gas seeps.</title>
        <authorList>
            <person name="Farhan Ul Haque M."/>
            <person name="Hernandez M."/>
            <person name="Crombie A.T."/>
            <person name="Murrell J.C."/>
        </authorList>
    </citation>
    <scope>NUCLEOTIDE SEQUENCE</scope>
    <source>
        <strain evidence="13">PC2</strain>
    </source>
</reference>